<keyword evidence="1" id="KW-0001">2Fe-2S</keyword>
<dbReference type="InterPro" id="IPR012675">
    <property type="entry name" value="Beta-grasp_dom_sf"/>
</dbReference>
<feature type="chain" id="PRO_5005190016" description="2Fe-2S ferredoxin-type domain-containing protein" evidence="3">
    <location>
        <begin position="21"/>
        <end position="121"/>
    </location>
</feature>
<dbReference type="AlphaFoldDB" id="A0A0G4GHA7"/>
<dbReference type="Gene3D" id="3.10.20.30">
    <property type="match status" value="1"/>
</dbReference>
<keyword evidence="2" id="KW-0411">Iron-sulfur</keyword>
<feature type="signal peptide" evidence="3">
    <location>
        <begin position="1"/>
        <end position="20"/>
    </location>
</feature>
<keyword evidence="1" id="KW-0408">Iron</keyword>
<protein>
    <recommendedName>
        <fullName evidence="4">2Fe-2S ferredoxin-type domain-containing protein</fullName>
    </recommendedName>
</protein>
<dbReference type="CDD" id="cd00207">
    <property type="entry name" value="fer2"/>
    <property type="match status" value="1"/>
</dbReference>
<keyword evidence="3" id="KW-0732">Signal</keyword>
<gene>
    <name evidence="5" type="ORF">Cvel_4706</name>
</gene>
<accession>A0A0G4GHA7</accession>
<evidence type="ECO:0000313" key="5">
    <source>
        <dbReference type="EMBL" id="CEM29109.1"/>
    </source>
</evidence>
<evidence type="ECO:0000256" key="1">
    <source>
        <dbReference type="ARBA" id="ARBA00022714"/>
    </source>
</evidence>
<dbReference type="EMBL" id="CDMZ01001214">
    <property type="protein sequence ID" value="CEM29109.1"/>
    <property type="molecule type" value="Genomic_DNA"/>
</dbReference>
<reference evidence="5" key="1">
    <citation type="submission" date="2014-11" db="EMBL/GenBank/DDBJ databases">
        <authorList>
            <person name="Otto D Thomas"/>
            <person name="Naeem Raeece"/>
        </authorList>
    </citation>
    <scope>NUCLEOTIDE SEQUENCE</scope>
</reference>
<dbReference type="InterPro" id="IPR001041">
    <property type="entry name" value="2Fe-2S_ferredoxin-type"/>
</dbReference>
<sequence length="121" mass="13515">MQQFVLHCLVALCLVLQTSAFTLLRIDPRQRSALSSLRASTVEITFQPKNVAVDAEPGESLKDIMEEVGVPCKYKCTNGQCGTCESELFNPATKRSVDIRPCIYKVPNMPKSFTVYVNKEK</sequence>
<name>A0A0G4GHA7_9ALVE</name>
<keyword evidence="1" id="KW-0479">Metal-binding</keyword>
<dbReference type="PROSITE" id="PS51085">
    <property type="entry name" value="2FE2S_FER_2"/>
    <property type="match status" value="1"/>
</dbReference>
<feature type="domain" description="2Fe-2S ferredoxin-type" evidence="4">
    <location>
        <begin position="42"/>
        <end position="121"/>
    </location>
</feature>
<evidence type="ECO:0000256" key="2">
    <source>
        <dbReference type="ARBA" id="ARBA00023014"/>
    </source>
</evidence>
<dbReference type="GO" id="GO:0051537">
    <property type="term" value="F:2 iron, 2 sulfur cluster binding"/>
    <property type="evidence" value="ECO:0007669"/>
    <property type="project" value="UniProtKB-KW"/>
</dbReference>
<dbReference type="InterPro" id="IPR036010">
    <property type="entry name" value="2Fe-2S_ferredoxin-like_sf"/>
</dbReference>
<organism evidence="5">
    <name type="scientific">Chromera velia CCMP2878</name>
    <dbReference type="NCBI Taxonomy" id="1169474"/>
    <lineage>
        <taxon>Eukaryota</taxon>
        <taxon>Sar</taxon>
        <taxon>Alveolata</taxon>
        <taxon>Colpodellida</taxon>
        <taxon>Chromeraceae</taxon>
        <taxon>Chromera</taxon>
    </lineage>
</organism>
<dbReference type="InterPro" id="IPR006058">
    <property type="entry name" value="2Fe2S_fd_BS"/>
</dbReference>
<dbReference type="PROSITE" id="PS00197">
    <property type="entry name" value="2FE2S_FER_1"/>
    <property type="match status" value="1"/>
</dbReference>
<proteinExistence type="predicted"/>
<evidence type="ECO:0000259" key="4">
    <source>
        <dbReference type="PROSITE" id="PS51085"/>
    </source>
</evidence>
<dbReference type="SUPFAM" id="SSF54292">
    <property type="entry name" value="2Fe-2S ferredoxin-like"/>
    <property type="match status" value="1"/>
</dbReference>
<dbReference type="Pfam" id="PF00111">
    <property type="entry name" value="Fer2"/>
    <property type="match status" value="1"/>
</dbReference>
<evidence type="ECO:0000256" key="3">
    <source>
        <dbReference type="SAM" id="SignalP"/>
    </source>
</evidence>
<dbReference type="VEuPathDB" id="CryptoDB:Cvel_4706"/>